<proteinExistence type="predicted"/>
<name>A0A1I8IH20_9PLAT</name>
<protein>
    <submittedName>
        <fullName evidence="3">Protein kinase domain-containing protein</fullName>
    </submittedName>
</protein>
<reference evidence="3" key="1">
    <citation type="submission" date="2016-11" db="UniProtKB">
        <authorList>
            <consortium name="WormBaseParasite"/>
        </authorList>
    </citation>
    <scope>IDENTIFICATION</scope>
</reference>
<organism evidence="2 3">
    <name type="scientific">Macrostomum lignano</name>
    <dbReference type="NCBI Taxonomy" id="282301"/>
    <lineage>
        <taxon>Eukaryota</taxon>
        <taxon>Metazoa</taxon>
        <taxon>Spiralia</taxon>
        <taxon>Lophotrochozoa</taxon>
        <taxon>Platyhelminthes</taxon>
        <taxon>Rhabditophora</taxon>
        <taxon>Macrostomorpha</taxon>
        <taxon>Macrostomida</taxon>
        <taxon>Macrostomidae</taxon>
        <taxon>Macrostomum</taxon>
    </lineage>
</organism>
<feature type="region of interest" description="Disordered" evidence="1">
    <location>
        <begin position="86"/>
        <end position="133"/>
    </location>
</feature>
<feature type="compositionally biased region" description="Polar residues" evidence="1">
    <location>
        <begin position="87"/>
        <end position="99"/>
    </location>
</feature>
<keyword evidence="2" id="KW-1185">Reference proteome</keyword>
<evidence type="ECO:0000313" key="3">
    <source>
        <dbReference type="WBParaSite" id="maker-uti_cns_0012371-snap-gene-0.6-mRNA-1"/>
    </source>
</evidence>
<sequence>MFAYLVKAFSFDPFDTTEVFQAARTMRMDRSLAGQPDDTGPCFCFSDLIVEVNRTVYDEFGIGNPAGPRSVRLAARRAEEIVKVRRPTTTELTSSPTNSDLHRDTVGGHRLSGAAGSGWPPENLRAAPGRRFA</sequence>
<dbReference type="Proteomes" id="UP000095280">
    <property type="component" value="Unplaced"/>
</dbReference>
<accession>A0A1I8IH20</accession>
<dbReference type="AlphaFoldDB" id="A0A1I8IH20"/>
<dbReference type="WBParaSite" id="maker-uti_cns_0012371-snap-gene-0.6-mRNA-1">
    <property type="protein sequence ID" value="maker-uti_cns_0012371-snap-gene-0.6-mRNA-1"/>
    <property type="gene ID" value="maker-uti_cns_0012371-snap-gene-0.6"/>
</dbReference>
<evidence type="ECO:0000256" key="1">
    <source>
        <dbReference type="SAM" id="MobiDB-lite"/>
    </source>
</evidence>
<evidence type="ECO:0000313" key="2">
    <source>
        <dbReference type="Proteomes" id="UP000095280"/>
    </source>
</evidence>